<dbReference type="InterPro" id="IPR001387">
    <property type="entry name" value="Cro/C1-type_HTH"/>
</dbReference>
<evidence type="ECO:0000313" key="3">
    <source>
        <dbReference type="Proteomes" id="UP001224674"/>
    </source>
</evidence>
<feature type="domain" description="HTH cro/C1-type" evidence="1">
    <location>
        <begin position="13"/>
        <end position="67"/>
    </location>
</feature>
<protein>
    <submittedName>
        <fullName evidence="2">Helix-turn-helix transcriptional regulator</fullName>
    </submittedName>
</protein>
<keyword evidence="3" id="KW-1185">Reference proteome</keyword>
<dbReference type="GO" id="GO:0003677">
    <property type="term" value="F:DNA binding"/>
    <property type="evidence" value="ECO:0007669"/>
    <property type="project" value="InterPro"/>
</dbReference>
<dbReference type="Pfam" id="PF01381">
    <property type="entry name" value="HTH_3"/>
    <property type="match status" value="1"/>
</dbReference>
<accession>A0AAJ6DBV9</accession>
<evidence type="ECO:0000313" key="2">
    <source>
        <dbReference type="EMBL" id="WGH92127.1"/>
    </source>
</evidence>
<dbReference type="CDD" id="cd00093">
    <property type="entry name" value="HTH_XRE"/>
    <property type="match status" value="1"/>
</dbReference>
<proteinExistence type="predicted"/>
<reference evidence="2 3" key="1">
    <citation type="submission" date="2023-03" db="EMBL/GenBank/DDBJ databases">
        <title>Complete genome sequences of several Auritidibacter ignavus strains isolated from ear infections.</title>
        <authorList>
            <person name="Baehr T."/>
            <person name="Baumhoegger A.M."/>
        </authorList>
    </citation>
    <scope>NUCLEOTIDE SEQUENCE [LARGE SCALE GENOMIC DNA]</scope>
    <source>
        <strain evidence="2 3">BABAE-6</strain>
    </source>
</reference>
<organism evidence="2 3">
    <name type="scientific">Auritidibacter ignavus</name>
    <dbReference type="NCBI Taxonomy" id="678932"/>
    <lineage>
        <taxon>Bacteria</taxon>
        <taxon>Bacillati</taxon>
        <taxon>Actinomycetota</taxon>
        <taxon>Actinomycetes</taxon>
        <taxon>Micrococcales</taxon>
        <taxon>Micrococcaceae</taxon>
        <taxon>Auritidibacter</taxon>
    </lineage>
</organism>
<dbReference type="RefSeq" id="WP_279674372.1">
    <property type="nucleotide sequence ID" value="NZ_CP122566.1"/>
</dbReference>
<sequence length="80" mass="9100">MKETFSEAVARQLRGYMSQKKIQQATISERTGIKPRTLARYLNEPKQLSLETVQLLCEAIGVDLFTVIATAEREIKEQSD</sequence>
<dbReference type="AlphaFoldDB" id="A0AAJ6DBV9"/>
<dbReference type="InterPro" id="IPR010982">
    <property type="entry name" value="Lambda_DNA-bd_dom_sf"/>
</dbReference>
<dbReference type="PROSITE" id="PS50943">
    <property type="entry name" value="HTH_CROC1"/>
    <property type="match status" value="1"/>
</dbReference>
<dbReference type="Gene3D" id="1.10.260.40">
    <property type="entry name" value="lambda repressor-like DNA-binding domains"/>
    <property type="match status" value="1"/>
</dbReference>
<dbReference type="SUPFAM" id="SSF47413">
    <property type="entry name" value="lambda repressor-like DNA-binding domains"/>
    <property type="match status" value="1"/>
</dbReference>
<gene>
    <name evidence="2" type="ORF">QDX21_07225</name>
</gene>
<dbReference type="EMBL" id="CP122566">
    <property type="protein sequence ID" value="WGH92127.1"/>
    <property type="molecule type" value="Genomic_DNA"/>
</dbReference>
<dbReference type="SMART" id="SM00530">
    <property type="entry name" value="HTH_XRE"/>
    <property type="match status" value="1"/>
</dbReference>
<name>A0AAJ6DBV9_9MICC</name>
<dbReference type="Proteomes" id="UP001224674">
    <property type="component" value="Chromosome"/>
</dbReference>
<evidence type="ECO:0000259" key="1">
    <source>
        <dbReference type="PROSITE" id="PS50943"/>
    </source>
</evidence>